<evidence type="ECO:0000259" key="2">
    <source>
        <dbReference type="Pfam" id="PF00440"/>
    </source>
</evidence>
<dbReference type="InterPro" id="IPR001647">
    <property type="entry name" value="HTH_TetR"/>
</dbReference>
<evidence type="ECO:0000313" key="4">
    <source>
        <dbReference type="Proteomes" id="UP001056610"/>
    </source>
</evidence>
<evidence type="ECO:0000313" key="3">
    <source>
        <dbReference type="EMBL" id="UQX10414.1"/>
    </source>
</evidence>
<keyword evidence="1" id="KW-0238">DNA-binding</keyword>
<reference evidence="3" key="1">
    <citation type="submission" date="2022-05" db="EMBL/GenBank/DDBJ databases">
        <title>A methanotrophic Mycobacterium dominates a cave microbial ecosystem.</title>
        <authorList>
            <person name="Van Spanning R.J.M."/>
            <person name="Guan Q."/>
            <person name="Melkonian C."/>
            <person name="Gallant J."/>
            <person name="Polerecky L."/>
            <person name="Flot J.-F."/>
            <person name="Brandt B.W."/>
            <person name="Braster M."/>
            <person name="Iturbe Espinoza P."/>
            <person name="Aerts J."/>
            <person name="Meima-Franke M."/>
            <person name="Piersma S.R."/>
            <person name="Bunduc C."/>
            <person name="Ummels R."/>
            <person name="Pain A."/>
            <person name="Fleming E.J."/>
            <person name="van der Wel N."/>
            <person name="Gherman V.D."/>
            <person name="Sarbu S.M."/>
            <person name="Bodelier P.L.E."/>
            <person name="Bitter W."/>
        </authorList>
    </citation>
    <scope>NUCLEOTIDE SEQUENCE</scope>
    <source>
        <strain evidence="3">Sulfur Cave</strain>
    </source>
</reference>
<name>A0ABY4QIP3_9MYCO</name>
<evidence type="ECO:0000256" key="1">
    <source>
        <dbReference type="ARBA" id="ARBA00023125"/>
    </source>
</evidence>
<keyword evidence="4" id="KW-1185">Reference proteome</keyword>
<sequence length="57" mass="6062">MPQIGTTRPRVRRWARTDDTQRRILAAATDVFATRGFTAATTADVVAASGASVGSVR</sequence>
<feature type="domain" description="HTH tetR-type" evidence="2">
    <location>
        <begin position="24"/>
        <end position="56"/>
    </location>
</feature>
<protein>
    <submittedName>
        <fullName evidence="3">TetR family transcriptional regulator</fullName>
    </submittedName>
</protein>
<dbReference type="EMBL" id="CP097320">
    <property type="protein sequence ID" value="UQX10414.1"/>
    <property type="molecule type" value="Genomic_DNA"/>
</dbReference>
<organism evidence="3 4">
    <name type="scientific">Candidatus Mycobacterium methanotrophicum</name>
    <dbReference type="NCBI Taxonomy" id="2943498"/>
    <lineage>
        <taxon>Bacteria</taxon>
        <taxon>Bacillati</taxon>
        <taxon>Actinomycetota</taxon>
        <taxon>Actinomycetes</taxon>
        <taxon>Mycobacteriales</taxon>
        <taxon>Mycobacteriaceae</taxon>
        <taxon>Mycobacterium</taxon>
    </lineage>
</organism>
<dbReference type="RefSeq" id="WP_219068068.1">
    <property type="nucleotide sequence ID" value="NZ_CAJUXY010000030.1"/>
</dbReference>
<proteinExistence type="predicted"/>
<accession>A0ABY4QIP3</accession>
<dbReference type="Pfam" id="PF00440">
    <property type="entry name" value="TetR_N"/>
    <property type="match status" value="1"/>
</dbReference>
<gene>
    <name evidence="3" type="ORF">M5I08_20310</name>
</gene>
<dbReference type="Proteomes" id="UP001056610">
    <property type="component" value="Chromosome"/>
</dbReference>